<dbReference type="InterPro" id="IPR014710">
    <property type="entry name" value="RmlC-like_jellyroll"/>
</dbReference>
<reference evidence="7" key="2">
    <citation type="journal article" date="2021" name="Genome Biol. Evol.">
        <title>Developing a high-quality reference genome for a parasitic bivalve with doubly uniparental inheritance (Bivalvia: Unionida).</title>
        <authorList>
            <person name="Smith C.H."/>
        </authorList>
    </citation>
    <scope>NUCLEOTIDE SEQUENCE</scope>
    <source>
        <strain evidence="7">CHS0354</strain>
        <tissue evidence="7">Mantle</tissue>
    </source>
</reference>
<evidence type="ECO:0000256" key="5">
    <source>
        <dbReference type="ARBA" id="ARBA00023235"/>
    </source>
</evidence>
<gene>
    <name evidence="7" type="ORF">CHS0354_035195</name>
</gene>
<dbReference type="InterPro" id="IPR011611">
    <property type="entry name" value="PfkB_dom"/>
</dbReference>
<dbReference type="GO" id="GO:0016301">
    <property type="term" value="F:kinase activity"/>
    <property type="evidence" value="ECO:0007669"/>
    <property type="project" value="UniProtKB-KW"/>
</dbReference>
<keyword evidence="2" id="KW-0547">Nucleotide-binding</keyword>
<dbReference type="PANTHER" id="PTHR39193:SF1">
    <property type="entry name" value="5-DEOXY-GLUCURONATE ISOMERASE"/>
    <property type="match status" value="1"/>
</dbReference>
<dbReference type="CDD" id="cd01166">
    <property type="entry name" value="KdgK"/>
    <property type="match status" value="1"/>
</dbReference>
<keyword evidence="1" id="KW-0808">Transferase</keyword>
<accession>A0AAE0S2W0</accession>
<reference evidence="7" key="1">
    <citation type="journal article" date="2021" name="Genome Biol. Evol.">
        <title>A High-Quality Reference Genome for a Parasitic Bivalve with Doubly Uniparental Inheritance (Bivalvia: Unionida).</title>
        <authorList>
            <person name="Smith C.H."/>
        </authorList>
    </citation>
    <scope>NUCLEOTIDE SEQUENCE</scope>
    <source>
        <strain evidence="7">CHS0354</strain>
    </source>
</reference>
<dbReference type="SUPFAM" id="SSF53613">
    <property type="entry name" value="Ribokinase-like"/>
    <property type="match status" value="1"/>
</dbReference>
<dbReference type="PANTHER" id="PTHR39193">
    <property type="entry name" value="5-DEOXY-GLUCURONATE ISOMERASE"/>
    <property type="match status" value="1"/>
</dbReference>
<reference evidence="7" key="3">
    <citation type="submission" date="2023-05" db="EMBL/GenBank/DDBJ databases">
        <authorList>
            <person name="Smith C.H."/>
        </authorList>
    </citation>
    <scope>NUCLEOTIDE SEQUENCE</scope>
    <source>
        <strain evidence="7">CHS0354</strain>
        <tissue evidence="7">Mantle</tissue>
    </source>
</reference>
<keyword evidence="5" id="KW-0413">Isomerase</keyword>
<dbReference type="Pfam" id="PF04962">
    <property type="entry name" value="KduI"/>
    <property type="match status" value="1"/>
</dbReference>
<evidence type="ECO:0000256" key="2">
    <source>
        <dbReference type="ARBA" id="ARBA00022741"/>
    </source>
</evidence>
<evidence type="ECO:0000256" key="3">
    <source>
        <dbReference type="ARBA" id="ARBA00022777"/>
    </source>
</evidence>
<evidence type="ECO:0000313" key="7">
    <source>
        <dbReference type="EMBL" id="KAK3584119.1"/>
    </source>
</evidence>
<protein>
    <recommendedName>
        <fullName evidence="6">Carbohydrate kinase PfkB domain-containing protein</fullName>
    </recommendedName>
</protein>
<dbReference type="SUPFAM" id="SSF51182">
    <property type="entry name" value="RmlC-like cupins"/>
    <property type="match status" value="1"/>
</dbReference>
<sequence>MKRVICIGRAGVDFYAAEEGVPFELVRTLRKSFGGSPLNIAVGLKRLGVPAGFIGKVSDDMIGHSVLHFLKAEGVNTDGIRIDKAGNLNGIAVTETRPENCRVVIYRTGAADLSLCPADIDPEYIRPAGMLVVSGTALSVEPSRSAVMKSIDIARAFGISVFTDLDYRPYSWVNPQETARVYWEVIQKSDYLTGNTEEFNCLSALPGNPTAESIIGSCMRAGVKMLILKKGAEGSQAYTRTGVITQGAYLVKTRKPFGAGDAFAASLIEGIMNGRDTKQSLSNGAATAAMVVADFGCAECDQTLPWVYFNRIFLKKGETYRSRLRKYESVAVVATGTVSVSAGKQAYENLGKRAGIWEGNAESVYIPSDMEAIITGIAEKSEVFIAGGITDKQYQPFAIRAEDVEQIQYGSDETKTHRKIKHILGKNANGRAGNLLVSELFTVGAGGWSGFPPHKHDTERPPIENRFEEAYHFRFNPDHGFGAQFCTQEGEESGAVHHVRNGSTYLIDYGYHPSVAAPGYEMYYFTIIVGQNGRSLVQYFHPDHAYQVETIPGIKDMIAGFK</sequence>
<dbReference type="InterPro" id="IPR021120">
    <property type="entry name" value="KduI/IolB_isomerase"/>
</dbReference>
<dbReference type="GO" id="GO:0008880">
    <property type="term" value="F:glucuronate isomerase activity"/>
    <property type="evidence" value="ECO:0007669"/>
    <property type="project" value="InterPro"/>
</dbReference>
<dbReference type="Pfam" id="PF00294">
    <property type="entry name" value="PfkB"/>
    <property type="match status" value="1"/>
</dbReference>
<evidence type="ECO:0000256" key="1">
    <source>
        <dbReference type="ARBA" id="ARBA00022679"/>
    </source>
</evidence>
<dbReference type="Proteomes" id="UP001195483">
    <property type="component" value="Unassembled WGS sequence"/>
</dbReference>
<dbReference type="GO" id="GO:0019310">
    <property type="term" value="P:inositol catabolic process"/>
    <property type="evidence" value="ECO:0007669"/>
    <property type="project" value="InterPro"/>
</dbReference>
<dbReference type="EMBL" id="JAEAOA010002069">
    <property type="protein sequence ID" value="KAK3584119.1"/>
    <property type="molecule type" value="Genomic_DNA"/>
</dbReference>
<evidence type="ECO:0000256" key="4">
    <source>
        <dbReference type="ARBA" id="ARBA00022840"/>
    </source>
</evidence>
<dbReference type="GO" id="GO:0006796">
    <property type="term" value="P:phosphate-containing compound metabolic process"/>
    <property type="evidence" value="ECO:0007669"/>
    <property type="project" value="UniProtKB-ARBA"/>
</dbReference>
<dbReference type="Gene3D" id="3.40.1190.20">
    <property type="match status" value="1"/>
</dbReference>
<keyword evidence="8" id="KW-1185">Reference proteome</keyword>
<proteinExistence type="predicted"/>
<name>A0AAE0S2W0_9BIVA</name>
<dbReference type="GO" id="GO:0005524">
    <property type="term" value="F:ATP binding"/>
    <property type="evidence" value="ECO:0007669"/>
    <property type="project" value="UniProtKB-KW"/>
</dbReference>
<evidence type="ECO:0000259" key="6">
    <source>
        <dbReference type="Pfam" id="PF00294"/>
    </source>
</evidence>
<feature type="domain" description="Carbohydrate kinase PfkB" evidence="6">
    <location>
        <begin position="1"/>
        <end position="302"/>
    </location>
</feature>
<evidence type="ECO:0000313" key="8">
    <source>
        <dbReference type="Proteomes" id="UP001195483"/>
    </source>
</evidence>
<dbReference type="InterPro" id="IPR011051">
    <property type="entry name" value="RmlC_Cupin_sf"/>
</dbReference>
<keyword evidence="4" id="KW-0067">ATP-binding</keyword>
<organism evidence="7 8">
    <name type="scientific">Potamilus streckersoni</name>
    <dbReference type="NCBI Taxonomy" id="2493646"/>
    <lineage>
        <taxon>Eukaryota</taxon>
        <taxon>Metazoa</taxon>
        <taxon>Spiralia</taxon>
        <taxon>Lophotrochozoa</taxon>
        <taxon>Mollusca</taxon>
        <taxon>Bivalvia</taxon>
        <taxon>Autobranchia</taxon>
        <taxon>Heteroconchia</taxon>
        <taxon>Palaeoheterodonta</taxon>
        <taxon>Unionida</taxon>
        <taxon>Unionoidea</taxon>
        <taxon>Unionidae</taxon>
        <taxon>Ambleminae</taxon>
        <taxon>Lampsilini</taxon>
        <taxon>Potamilus</taxon>
    </lineage>
</organism>
<dbReference type="InterPro" id="IPR024203">
    <property type="entry name" value="Deoxy-glucuronate_isom_IolB"/>
</dbReference>
<dbReference type="Gene3D" id="2.60.120.10">
    <property type="entry name" value="Jelly Rolls"/>
    <property type="match status" value="2"/>
</dbReference>
<dbReference type="AlphaFoldDB" id="A0AAE0S2W0"/>
<dbReference type="Gene3D" id="2.20.150.10">
    <property type="entry name" value="putative 5-dehydro-2- deoxygluconokinase"/>
    <property type="match status" value="1"/>
</dbReference>
<dbReference type="InterPro" id="IPR029056">
    <property type="entry name" value="Ribokinase-like"/>
</dbReference>
<dbReference type="InterPro" id="IPR023314">
    <property type="entry name" value="Myo_inos_IolC-like_sf"/>
</dbReference>
<comment type="caution">
    <text evidence="7">The sequence shown here is derived from an EMBL/GenBank/DDBJ whole genome shotgun (WGS) entry which is preliminary data.</text>
</comment>
<keyword evidence="3" id="KW-0418">Kinase</keyword>